<dbReference type="eggNOG" id="COG1392">
    <property type="taxonomic scope" value="Bacteria"/>
</dbReference>
<dbReference type="OrthoDB" id="9797568at2"/>
<dbReference type="STRING" id="363253.LI0812"/>
<dbReference type="Gene3D" id="1.20.58.220">
    <property type="entry name" value="Phosphate transport system protein phou homolog 2, domain 2"/>
    <property type="match status" value="1"/>
</dbReference>
<gene>
    <name evidence="1" type="ordered locus">LI0812</name>
</gene>
<accession>Q1MQ61</accession>
<dbReference type="InterPro" id="IPR038078">
    <property type="entry name" value="PhoU-like_sf"/>
</dbReference>
<keyword evidence="2" id="KW-1185">Reference proteome</keyword>
<dbReference type="AlphaFoldDB" id="Q1MQ61"/>
<name>Q1MQ61_LAWIP</name>
<evidence type="ECO:0000313" key="2">
    <source>
        <dbReference type="Proteomes" id="UP000002430"/>
    </source>
</evidence>
<sequence>MLARFMPQSVPFFELLAKQGTILQKQIHQLIIINEQAKNNHPIEIQTLQNTKEEISQLYNTITEHLSRTFITPIDKEDIHAINLGQLYLSCTCYELGTLFFYCRIPNSIPSSLELLIANEQNMIDDILSMIKELPKKTDISSNLREIREKKENGAILLVMGLKKIQDFNFTDISTTKELFILSKYYDKLALAMEQTLNLADILEKTMIKYV</sequence>
<dbReference type="HOGENOM" id="CLU_086031_0_1_7"/>
<dbReference type="RefSeq" id="WP_011526895.1">
    <property type="nucleotide sequence ID" value="NC_008011.1"/>
</dbReference>
<dbReference type="Proteomes" id="UP000002430">
    <property type="component" value="Chromosome"/>
</dbReference>
<dbReference type="EMBL" id="AM180252">
    <property type="protein sequence ID" value="CAJ54866.1"/>
    <property type="molecule type" value="Genomic_DNA"/>
</dbReference>
<evidence type="ECO:0000313" key="1">
    <source>
        <dbReference type="EMBL" id="CAJ54866.1"/>
    </source>
</evidence>
<proteinExistence type="predicted"/>
<protein>
    <submittedName>
        <fullName evidence="1">NA</fullName>
    </submittedName>
</protein>
<organism evidence="1 2">
    <name type="scientific">Lawsonia intracellularis (strain PHE/MN1-00)</name>
    <dbReference type="NCBI Taxonomy" id="363253"/>
    <lineage>
        <taxon>Bacteria</taxon>
        <taxon>Pseudomonadati</taxon>
        <taxon>Thermodesulfobacteriota</taxon>
        <taxon>Desulfovibrionia</taxon>
        <taxon>Desulfovibrionales</taxon>
        <taxon>Desulfovibrionaceae</taxon>
        <taxon>Lawsonia</taxon>
    </lineage>
</organism>
<reference evidence="1 2" key="1">
    <citation type="submission" date="2005-11" db="EMBL/GenBank/DDBJ databases">
        <title>The complete genome sequence of Lawsonia intracellularis: the causative agent of proliferative enteropathy.</title>
        <authorList>
            <person name="Kaur K."/>
            <person name="Zhang Q."/>
            <person name="Beckler D."/>
            <person name="Munir S."/>
            <person name="Li L."/>
            <person name="Kinsley K."/>
            <person name="Herron L."/>
            <person name="Peterson A."/>
            <person name="May B."/>
            <person name="Singh S."/>
            <person name="Gebhart C."/>
            <person name="Kapur V."/>
        </authorList>
    </citation>
    <scope>NUCLEOTIDE SEQUENCE [LARGE SCALE GENOMIC DNA]</scope>
    <source>
        <strain evidence="1 2">PHE/MN1-00</strain>
    </source>
</reference>
<dbReference type="KEGG" id="lip:LI0812"/>